<reference evidence="1" key="1">
    <citation type="journal article" date="2009" name="FEMS Microbiol. Lett.">
        <title>Genomic islands of Pseudomonas aeruginosa.</title>
        <authorList>
            <person name="Battle S.E."/>
            <person name="Rello J."/>
            <person name="Hauser A.R."/>
        </authorList>
    </citation>
    <scope>NUCLEOTIDE SEQUENCE</scope>
    <source>
        <strain evidence="1">PSE9</strain>
    </source>
</reference>
<dbReference type="RefSeq" id="WP_031637489.1">
    <property type="nucleotide sequence ID" value="NZ_CAADPZ010000410.1"/>
</dbReference>
<dbReference type="AlphaFoldDB" id="A6N5U2"/>
<proteinExistence type="predicted"/>
<evidence type="ECO:0000313" key="1">
    <source>
        <dbReference type="EMBL" id="ABR13538.1"/>
    </source>
</evidence>
<sequence length="150" mass="16594">MGSWFKIYFSVAVKAFYEVAFVLLPVAVWMVVIFSVGGTREEIKSLVAWPFAGLALFGASLRDGISAFHQDTPFDKRQREIIIAGSLIGVVLCTVLMTLGVLKARGDLSYLFPAFREMVFILLLSGITLLLVVKAILAQRKDFGIYKGQL</sequence>
<protein>
    <submittedName>
        <fullName evidence="1">Uncharacterized protein</fullName>
    </submittedName>
</protein>
<organism evidence="1">
    <name type="scientific">Pseudomonas aeruginosa</name>
    <dbReference type="NCBI Taxonomy" id="287"/>
    <lineage>
        <taxon>Bacteria</taxon>
        <taxon>Pseudomonadati</taxon>
        <taxon>Pseudomonadota</taxon>
        <taxon>Gammaproteobacteria</taxon>
        <taxon>Pseudomonadales</taxon>
        <taxon>Pseudomonadaceae</taxon>
        <taxon>Pseudomonas</taxon>
    </lineage>
</organism>
<dbReference type="PATRIC" id="fig|287.2554.peg.6210"/>
<dbReference type="EMBL" id="EF611304">
    <property type="protein sequence ID" value="ABR13538.1"/>
    <property type="molecule type" value="Genomic_DNA"/>
</dbReference>
<name>A6N5U2_PSEAI</name>
<accession>A6N5U2</accession>